<dbReference type="RefSeq" id="XP_067493910.1">
    <property type="nucleotide sequence ID" value="XM_067631357.1"/>
</dbReference>
<dbReference type="EMBL" id="SAEB01000003">
    <property type="protein sequence ID" value="RVD88366.1"/>
    <property type="molecule type" value="Genomic_DNA"/>
</dbReference>
<comment type="caution">
    <text evidence="2">The sequence shown here is derived from an EMBL/GenBank/DDBJ whole genome shotgun (WGS) entry which is preliminary data.</text>
</comment>
<accession>A0A437AB84</accession>
<proteinExistence type="predicted"/>
<evidence type="ECO:0000313" key="2">
    <source>
        <dbReference type="EMBL" id="RVD88366.1"/>
    </source>
</evidence>
<name>A0A437AB84_ARTFL</name>
<reference evidence="2 3" key="1">
    <citation type="submission" date="2019-01" db="EMBL/GenBank/DDBJ databases">
        <title>Intercellular communication is required for trap formation in the nematode-trapping fungus Duddingtonia flagrans.</title>
        <authorList>
            <person name="Youssar L."/>
            <person name="Wernet V."/>
            <person name="Hensel N."/>
            <person name="Hildebrandt H.-G."/>
            <person name="Fischer R."/>
        </authorList>
    </citation>
    <scope>NUCLEOTIDE SEQUENCE [LARGE SCALE GENOMIC DNA]</scope>
    <source>
        <strain evidence="2 3">CBS H-5679</strain>
    </source>
</reference>
<evidence type="ECO:0000256" key="1">
    <source>
        <dbReference type="SAM" id="SignalP"/>
    </source>
</evidence>
<dbReference type="Proteomes" id="UP000283090">
    <property type="component" value="Unassembled WGS sequence"/>
</dbReference>
<protein>
    <submittedName>
        <fullName evidence="2">Uncharacterized protein</fullName>
    </submittedName>
</protein>
<sequence length="85" mass="9308">MKLSFVVFSALAAIASSYPASDVKLDNREVAPPQIQLNDPKITSSQDETSKPNVADTFSKMSNCGLPCDRNVPLRKFVIVRGFMC</sequence>
<feature type="signal peptide" evidence="1">
    <location>
        <begin position="1"/>
        <end position="17"/>
    </location>
</feature>
<organism evidence="2 3">
    <name type="scientific">Arthrobotrys flagrans</name>
    <name type="common">Nematode-trapping fungus</name>
    <name type="synonym">Trichothecium flagrans</name>
    <dbReference type="NCBI Taxonomy" id="97331"/>
    <lineage>
        <taxon>Eukaryota</taxon>
        <taxon>Fungi</taxon>
        <taxon>Dikarya</taxon>
        <taxon>Ascomycota</taxon>
        <taxon>Pezizomycotina</taxon>
        <taxon>Orbiliomycetes</taxon>
        <taxon>Orbiliales</taxon>
        <taxon>Orbiliaceae</taxon>
        <taxon>Arthrobotrys</taxon>
    </lineage>
</organism>
<dbReference type="AlphaFoldDB" id="A0A437AB84"/>
<evidence type="ECO:0000313" key="3">
    <source>
        <dbReference type="Proteomes" id="UP000283090"/>
    </source>
</evidence>
<dbReference type="VEuPathDB" id="FungiDB:DFL_002553"/>
<dbReference type="OrthoDB" id="10345015at2759"/>
<gene>
    <name evidence="2" type="ORF">DFL_002553</name>
</gene>
<dbReference type="GeneID" id="93584864"/>
<keyword evidence="1" id="KW-0732">Signal</keyword>
<keyword evidence="3" id="KW-1185">Reference proteome</keyword>
<feature type="chain" id="PRO_5019229072" evidence="1">
    <location>
        <begin position="18"/>
        <end position="85"/>
    </location>
</feature>